<dbReference type="PANTHER" id="PTHR43776:SF7">
    <property type="entry name" value="D,D-DIPEPTIDE TRANSPORT ATP-BINDING PROTEIN DDPF-RELATED"/>
    <property type="match status" value="1"/>
</dbReference>
<dbReference type="STRING" id="438753.AZC_2663"/>
<dbReference type="PROSITE" id="PS00211">
    <property type="entry name" value="ABC_TRANSPORTER_1"/>
    <property type="match status" value="1"/>
</dbReference>
<evidence type="ECO:0000256" key="1">
    <source>
        <dbReference type="ARBA" id="ARBA00004417"/>
    </source>
</evidence>
<keyword evidence="8" id="KW-1185">Reference proteome</keyword>
<reference evidence="7 8" key="3">
    <citation type="journal article" date="2008" name="BMC Genomics">
        <title>The genome of the versatile nitrogen fixer Azorhizobium caulinodans ORS571.</title>
        <authorList>
            <person name="Lee KB."/>
            <person name="Backer P.D."/>
            <person name="Aono T."/>
            <person name="Liu CT."/>
            <person name="Suzuki S."/>
            <person name="Suzuki T."/>
            <person name="Kaneko T."/>
            <person name="Yamada M."/>
            <person name="Tabata S."/>
            <person name="Kupfer D.M."/>
            <person name="Najar F.Z."/>
            <person name="Wiley G.B."/>
            <person name="Roe B."/>
            <person name="Binnewies T.T."/>
            <person name="Ussery D.W."/>
            <person name="D'Haeze W."/>
            <person name="Herder J.D."/>
            <person name="Gevers D."/>
            <person name="Vereecke D."/>
            <person name="Holsters M."/>
            <person name="Oyaizu H."/>
        </authorList>
    </citation>
    <scope>NUCLEOTIDE SEQUENCE [LARGE SCALE GENOMIC DNA]</scope>
    <source>
        <strain evidence="8">ATCC 43989 / DSM 5975 / JCM 20966 / LMG 6465 / NBRC 14845 / NCIMB 13405 / ORS 571</strain>
    </source>
</reference>
<dbReference type="InterPro" id="IPR003439">
    <property type="entry name" value="ABC_transporter-like_ATP-bd"/>
</dbReference>
<evidence type="ECO:0000256" key="3">
    <source>
        <dbReference type="ARBA" id="ARBA00022448"/>
    </source>
</evidence>
<dbReference type="CDD" id="cd03257">
    <property type="entry name" value="ABC_NikE_OppD_transporters"/>
    <property type="match status" value="1"/>
</dbReference>
<dbReference type="NCBIfam" id="TIGR01727">
    <property type="entry name" value="oligo_HPY"/>
    <property type="match status" value="1"/>
</dbReference>
<accession>A8I8H5</accession>
<evidence type="ECO:0000259" key="6">
    <source>
        <dbReference type="PROSITE" id="PS50893"/>
    </source>
</evidence>
<keyword evidence="4" id="KW-0547">Nucleotide-binding</keyword>
<reference evidence="7 8" key="6">
    <citation type="journal article" date="2011" name="Appl. Environ. Microbiol.">
        <title>Involvement of the azorhizobial chromosome partition gene (parA) in the onset of bacteroid differentiation during Sesbania rostrata stem nodule development.</title>
        <authorList>
            <person name="Liu CT."/>
            <person name="Lee KB."/>
            <person name="Wang YS."/>
            <person name="Peng MH."/>
            <person name="Lee KT."/>
            <person name="Suzuki S."/>
            <person name="Suzuki T."/>
            <person name="Oyaizu H."/>
        </authorList>
    </citation>
    <scope>NUCLEOTIDE SEQUENCE [LARGE SCALE GENOMIC DNA]</scope>
    <source>
        <strain evidence="8">ATCC 43989 / DSM 5975 / JCM 20966 / LMG 6465 / NBRC 14845 / NCIMB 13405 / ORS 571</strain>
    </source>
</reference>
<organism evidence="7 8">
    <name type="scientific">Azorhizobium caulinodans (strain ATCC 43989 / DSM 5975 / JCM 20966 / LMG 6465 / NBRC 14845 / NCIMB 13405 / ORS 571)</name>
    <dbReference type="NCBI Taxonomy" id="438753"/>
    <lineage>
        <taxon>Bacteria</taxon>
        <taxon>Pseudomonadati</taxon>
        <taxon>Pseudomonadota</taxon>
        <taxon>Alphaproteobacteria</taxon>
        <taxon>Hyphomicrobiales</taxon>
        <taxon>Xanthobacteraceae</taxon>
        <taxon>Azorhizobium</taxon>
    </lineage>
</organism>
<dbReference type="PANTHER" id="PTHR43776">
    <property type="entry name" value="TRANSPORT ATP-BINDING PROTEIN"/>
    <property type="match status" value="1"/>
</dbReference>
<dbReference type="HOGENOM" id="CLU_000604_1_23_5"/>
<reference evidence="7 8" key="4">
    <citation type="journal article" date="2009" name="Appl. Environ. Microbiol.">
        <title>Comparative genome-wide transcriptional profiling of Azorhizobium caulinodans ORS571 grown under free-living and symbiotic conditions.</title>
        <authorList>
            <person name="Tsukada S."/>
            <person name="Aono T."/>
            <person name="Akiba N."/>
            <person name="Lee KB."/>
            <person name="Liu CT."/>
            <person name="Toyazaki H."/>
            <person name="Oyaizu H."/>
        </authorList>
    </citation>
    <scope>NUCLEOTIDE SEQUENCE [LARGE SCALE GENOMIC DNA]</scope>
    <source>
        <strain evidence="8">ATCC 43989 / DSM 5975 / JCM 20966 / LMG 6465 / NBRC 14845 / NCIMB 13405 / ORS 571</strain>
    </source>
</reference>
<dbReference type="EMBL" id="AP009384">
    <property type="protein sequence ID" value="BAF88661.1"/>
    <property type="molecule type" value="Genomic_DNA"/>
</dbReference>
<evidence type="ECO:0000313" key="7">
    <source>
        <dbReference type="EMBL" id="BAF88661.1"/>
    </source>
</evidence>
<evidence type="ECO:0000256" key="4">
    <source>
        <dbReference type="ARBA" id="ARBA00022741"/>
    </source>
</evidence>
<gene>
    <name evidence="7" type="ordered locus">AZC_2663</name>
</gene>
<evidence type="ECO:0000256" key="2">
    <source>
        <dbReference type="ARBA" id="ARBA00005417"/>
    </source>
</evidence>
<dbReference type="RefSeq" id="WP_012171187.1">
    <property type="nucleotide sequence ID" value="NC_009937.1"/>
</dbReference>
<dbReference type="FunFam" id="3.40.50.300:FF:000016">
    <property type="entry name" value="Oligopeptide ABC transporter ATP-binding component"/>
    <property type="match status" value="1"/>
</dbReference>
<dbReference type="KEGG" id="azc:AZC_2663"/>
<proteinExistence type="inferred from homology"/>
<dbReference type="GO" id="GO:0005886">
    <property type="term" value="C:plasma membrane"/>
    <property type="evidence" value="ECO:0007669"/>
    <property type="project" value="UniProtKB-SubCell"/>
</dbReference>
<dbReference type="Pfam" id="PF08352">
    <property type="entry name" value="oligo_HPY"/>
    <property type="match status" value="1"/>
</dbReference>
<dbReference type="PROSITE" id="PS50893">
    <property type="entry name" value="ABC_TRANSPORTER_2"/>
    <property type="match status" value="1"/>
</dbReference>
<reference evidence="7 8" key="5">
    <citation type="journal article" date="2010" name="Appl. Environ. Microbiol.">
        <title>phrR-like gene praR of Azorhizobium caulinodans ORS571 is essential for symbiosis with Sesbania rostrata and is involved in expression of reb genes.</title>
        <authorList>
            <person name="Akiba N."/>
            <person name="Aono T."/>
            <person name="Toyazaki H."/>
            <person name="Sato S."/>
            <person name="Oyaizu H."/>
        </authorList>
    </citation>
    <scope>NUCLEOTIDE SEQUENCE [LARGE SCALE GENOMIC DNA]</scope>
    <source>
        <strain evidence="8">ATCC 43989 / DSM 5975 / JCM 20966 / LMG 6465 / NBRC 14845 / NCIMB 13405 / ORS 571</strain>
    </source>
</reference>
<dbReference type="InterPro" id="IPR027417">
    <property type="entry name" value="P-loop_NTPase"/>
</dbReference>
<evidence type="ECO:0000256" key="5">
    <source>
        <dbReference type="ARBA" id="ARBA00022840"/>
    </source>
</evidence>
<dbReference type="Proteomes" id="UP000000270">
    <property type="component" value="Chromosome"/>
</dbReference>
<dbReference type="Gene3D" id="3.40.50.300">
    <property type="entry name" value="P-loop containing nucleotide triphosphate hydrolases"/>
    <property type="match status" value="1"/>
</dbReference>
<keyword evidence="3" id="KW-0813">Transport</keyword>
<dbReference type="InterPro" id="IPR003593">
    <property type="entry name" value="AAA+_ATPase"/>
</dbReference>
<comment type="subcellular location">
    <subcellularLocation>
        <location evidence="1">Cell inner membrane</location>
        <topology evidence="1">Peripheral membrane protein</topology>
    </subcellularLocation>
</comment>
<dbReference type="InterPro" id="IPR050319">
    <property type="entry name" value="ABC_transp_ATP-bind"/>
</dbReference>
<name>A8I8H5_AZOC5</name>
<dbReference type="Pfam" id="PF00005">
    <property type="entry name" value="ABC_tran"/>
    <property type="match status" value="1"/>
</dbReference>
<dbReference type="GO" id="GO:0015833">
    <property type="term" value="P:peptide transport"/>
    <property type="evidence" value="ECO:0007669"/>
    <property type="project" value="InterPro"/>
</dbReference>
<comment type="similarity">
    <text evidence="2">Belongs to the ABC transporter superfamily.</text>
</comment>
<dbReference type="AlphaFoldDB" id="A8I8H5"/>
<dbReference type="InterPro" id="IPR013563">
    <property type="entry name" value="Oligopep_ABC_C"/>
</dbReference>
<sequence length="316" mass="34275">MPLLSVDDLKTHYDAGGGLLKAVDGVSFAIAPGETVGLVGESGCGKSTLGKTLLRLVQPTSGRILFDGVDVGALGQKELRAYRRKVQMVFQDPFGSLNPRHTVEEILSGPLAVHGIGSRADRRQRVLEALDGVGLPRDALKRYPHEFSGGQRQRIGIARALILEPRLIICDEPVSALDLSIQAQILNLLADTKARLGLSFLFISHDLSVVRYFADRVLVMYLGRIVESGSWQSLWERPLHPYTRALMEAVPTPGRRRHAPSLGGDLPSPRNVPTGCRFHPRCPLASARCVAEEPALRAASSGHAVACHHADVPPLH</sequence>
<dbReference type="SUPFAM" id="SSF52540">
    <property type="entry name" value="P-loop containing nucleoside triphosphate hydrolases"/>
    <property type="match status" value="1"/>
</dbReference>
<dbReference type="GO" id="GO:0016887">
    <property type="term" value="F:ATP hydrolysis activity"/>
    <property type="evidence" value="ECO:0007669"/>
    <property type="project" value="InterPro"/>
</dbReference>
<dbReference type="InterPro" id="IPR017871">
    <property type="entry name" value="ABC_transporter-like_CS"/>
</dbReference>
<dbReference type="eggNOG" id="COG4608">
    <property type="taxonomic scope" value="Bacteria"/>
</dbReference>
<protein>
    <submittedName>
        <fullName evidence="7">Oligopeptide/dipeptide ABC transporter ATP-binding protein</fullName>
    </submittedName>
</protein>
<dbReference type="SMART" id="SM00382">
    <property type="entry name" value="AAA"/>
    <property type="match status" value="1"/>
</dbReference>
<evidence type="ECO:0000313" key="8">
    <source>
        <dbReference type="Proteomes" id="UP000000270"/>
    </source>
</evidence>
<reference evidence="8" key="2">
    <citation type="submission" date="2007-04" db="EMBL/GenBank/DDBJ databases">
        <title>Complete genome sequence of the nitrogen-fixing bacterium Azorhizobium caulinodans ORS571.</title>
        <authorList>
            <person name="Lee K.B."/>
            <person name="Backer P.D."/>
            <person name="Aono T."/>
            <person name="Liu C.T."/>
            <person name="Suzuki S."/>
            <person name="Suzuki T."/>
            <person name="Kaneko T."/>
            <person name="Yamada M."/>
            <person name="Tabata S."/>
            <person name="Kupfer D.M."/>
            <person name="Najar F.Z."/>
            <person name="Wiley G.B."/>
            <person name="Roe B."/>
            <person name="Binnewies T."/>
            <person name="Ussery D."/>
            <person name="Vereecke D."/>
            <person name="Gevers D."/>
            <person name="Holsters M."/>
            <person name="Oyaizu H."/>
        </authorList>
    </citation>
    <scope>NUCLEOTIDE SEQUENCE [LARGE SCALE GENOMIC DNA]</scope>
    <source>
        <strain evidence="8">ATCC 43989 / DSM 5975 / JCM 20966 / LMG 6465 / NBRC 14845 / NCIMB 13405 / ORS 571</strain>
    </source>
</reference>
<keyword evidence="5 7" id="KW-0067">ATP-binding</keyword>
<reference evidence="7 8" key="1">
    <citation type="journal article" date="2007" name="Appl. Environ. Microbiol.">
        <title>Rhizobial factors required for stem nodule maturation and maintenance in Sesbania rostrata-Azorhizobium caulinodans ORS571 symbiosis.</title>
        <authorList>
            <person name="Suzuki S."/>
            <person name="Aono T."/>
            <person name="Lee KB."/>
            <person name="Suzuki T."/>
            <person name="Liu CT."/>
            <person name="Miwa H."/>
            <person name="Wakao S."/>
            <person name="Iki T."/>
            <person name="Oyaizu H."/>
        </authorList>
    </citation>
    <scope>NUCLEOTIDE SEQUENCE [LARGE SCALE GENOMIC DNA]</scope>
    <source>
        <strain evidence="8">ATCC 43989 / DSM 5975 / JCM 20966 / LMG 6465 / NBRC 14845 / NCIMB 13405 / ORS 571</strain>
    </source>
</reference>
<dbReference type="GO" id="GO:0005524">
    <property type="term" value="F:ATP binding"/>
    <property type="evidence" value="ECO:0007669"/>
    <property type="project" value="UniProtKB-KW"/>
</dbReference>
<feature type="domain" description="ABC transporter" evidence="6">
    <location>
        <begin position="4"/>
        <end position="247"/>
    </location>
</feature>
<dbReference type="GO" id="GO:0055085">
    <property type="term" value="P:transmembrane transport"/>
    <property type="evidence" value="ECO:0007669"/>
    <property type="project" value="UniProtKB-ARBA"/>
</dbReference>